<dbReference type="EMBL" id="JAEHOC010000049">
    <property type="protein sequence ID" value="KAG2426234.1"/>
    <property type="molecule type" value="Genomic_DNA"/>
</dbReference>
<dbReference type="InterPro" id="IPR013216">
    <property type="entry name" value="Methyltransf_11"/>
</dbReference>
<protein>
    <recommendedName>
        <fullName evidence="5">Methyltransferase type 11 domain-containing protein</fullName>
    </recommendedName>
</protein>
<dbReference type="InterPro" id="IPR051419">
    <property type="entry name" value="Lys/N-term_MeTrsfase_sf"/>
</dbReference>
<evidence type="ECO:0000256" key="4">
    <source>
        <dbReference type="SAM" id="MobiDB-lite"/>
    </source>
</evidence>
<dbReference type="Gene3D" id="3.40.50.150">
    <property type="entry name" value="Vaccinia Virus protein VP39"/>
    <property type="match status" value="1"/>
</dbReference>
<name>A0A835SFW9_CHLIN</name>
<organism evidence="6 7">
    <name type="scientific">Chlamydomonas incerta</name>
    <dbReference type="NCBI Taxonomy" id="51695"/>
    <lineage>
        <taxon>Eukaryota</taxon>
        <taxon>Viridiplantae</taxon>
        <taxon>Chlorophyta</taxon>
        <taxon>core chlorophytes</taxon>
        <taxon>Chlorophyceae</taxon>
        <taxon>CS clade</taxon>
        <taxon>Chlamydomonadales</taxon>
        <taxon>Chlamydomonadaceae</taxon>
        <taxon>Chlamydomonas</taxon>
    </lineage>
</organism>
<evidence type="ECO:0000256" key="1">
    <source>
        <dbReference type="ARBA" id="ARBA00008361"/>
    </source>
</evidence>
<dbReference type="PANTHER" id="PTHR12176">
    <property type="entry name" value="SAM-DEPENDENT METHYLTRANSFERASE SUPERFAMILY PROTEIN"/>
    <property type="match status" value="1"/>
</dbReference>
<comment type="caution">
    <text evidence="6">The sequence shown here is derived from an EMBL/GenBank/DDBJ whole genome shotgun (WGS) entry which is preliminary data.</text>
</comment>
<dbReference type="SUPFAM" id="SSF53335">
    <property type="entry name" value="S-adenosyl-L-methionine-dependent methyltransferases"/>
    <property type="match status" value="1"/>
</dbReference>
<evidence type="ECO:0000256" key="2">
    <source>
        <dbReference type="ARBA" id="ARBA00022603"/>
    </source>
</evidence>
<dbReference type="Proteomes" id="UP000650467">
    <property type="component" value="Unassembled WGS sequence"/>
</dbReference>
<evidence type="ECO:0000259" key="5">
    <source>
        <dbReference type="Pfam" id="PF08241"/>
    </source>
</evidence>
<feature type="compositionally biased region" description="Low complexity" evidence="4">
    <location>
        <begin position="231"/>
        <end position="245"/>
    </location>
</feature>
<keyword evidence="3" id="KW-0808">Transferase</keyword>
<feature type="compositionally biased region" description="Acidic residues" evidence="4">
    <location>
        <begin position="283"/>
        <end position="295"/>
    </location>
</feature>
<dbReference type="AlphaFoldDB" id="A0A835SFW9"/>
<keyword evidence="7" id="KW-1185">Reference proteome</keyword>
<evidence type="ECO:0000313" key="7">
    <source>
        <dbReference type="Proteomes" id="UP000650467"/>
    </source>
</evidence>
<feature type="region of interest" description="Disordered" evidence="4">
    <location>
        <begin position="231"/>
        <end position="320"/>
    </location>
</feature>
<dbReference type="GO" id="GO:0008757">
    <property type="term" value="F:S-adenosylmethionine-dependent methyltransferase activity"/>
    <property type="evidence" value="ECO:0007669"/>
    <property type="project" value="InterPro"/>
</dbReference>
<keyword evidence="2" id="KW-0489">Methyltransferase</keyword>
<dbReference type="InterPro" id="IPR029063">
    <property type="entry name" value="SAM-dependent_MTases_sf"/>
</dbReference>
<dbReference type="OrthoDB" id="411785at2759"/>
<dbReference type="Pfam" id="PF08241">
    <property type="entry name" value="Methyltransf_11"/>
    <property type="match status" value="1"/>
</dbReference>
<dbReference type="CDD" id="cd02440">
    <property type="entry name" value="AdoMet_MTases"/>
    <property type="match status" value="1"/>
</dbReference>
<accession>A0A835SFW9</accession>
<dbReference type="FunFam" id="3.40.50.150:FF:000565">
    <property type="entry name" value="Predicted protein"/>
    <property type="match status" value="1"/>
</dbReference>
<sequence length="320" mass="33732">MPQYGECDYWDERYTREPTAFDWYQGYSGLSAILRHVFPLDSSLLHVGVGSSRLQEEMARAGWRHIVNVDYSKVVIKHMAELHKGLPQLEYRVADVRSMPEFADKSFDGVLDKGTLDAILCGEGSAVHAAAMVMEAFRVLKPGGVLMLVTYGDPLSRLPYLNNIPDWDVSVLALTKQEVVEALDAEPVVRPLIKGPYPATNLDCMDALSGLEGMHFVYICRKRGSAEPRGAPAAAAAAATPEGQATGSGGSPGHDARGSPAPSDAPEAPGRRAHGSGHVGDGGGEEAGEGGEDEGASSMTPPPEAPAAAKEAAPGDAGQA</sequence>
<evidence type="ECO:0000256" key="3">
    <source>
        <dbReference type="ARBA" id="ARBA00022679"/>
    </source>
</evidence>
<dbReference type="PANTHER" id="PTHR12176:SF79">
    <property type="entry name" value="METHYLTRANSFERASE TYPE 11 DOMAIN-CONTAINING PROTEIN"/>
    <property type="match status" value="1"/>
</dbReference>
<comment type="similarity">
    <text evidence="1">Belongs to the methyltransferase superfamily.</text>
</comment>
<reference evidence="6" key="1">
    <citation type="journal article" date="2020" name="bioRxiv">
        <title>Comparative genomics of Chlamydomonas.</title>
        <authorList>
            <person name="Craig R.J."/>
            <person name="Hasan A.R."/>
            <person name="Ness R.W."/>
            <person name="Keightley P.D."/>
        </authorList>
    </citation>
    <scope>NUCLEOTIDE SEQUENCE</scope>
    <source>
        <strain evidence="6">SAG 7.73</strain>
    </source>
</reference>
<gene>
    <name evidence="6" type="ORF">HXX76_013213</name>
</gene>
<dbReference type="GO" id="GO:0032259">
    <property type="term" value="P:methylation"/>
    <property type="evidence" value="ECO:0007669"/>
    <property type="project" value="UniProtKB-KW"/>
</dbReference>
<proteinExistence type="inferred from homology"/>
<evidence type="ECO:0000313" key="6">
    <source>
        <dbReference type="EMBL" id="KAG2426234.1"/>
    </source>
</evidence>
<feature type="domain" description="Methyltransferase type 11" evidence="5">
    <location>
        <begin position="45"/>
        <end position="147"/>
    </location>
</feature>